<accession>A0A2N8UGA4</accession>
<proteinExistence type="predicted"/>
<evidence type="ECO:0000256" key="2">
    <source>
        <dbReference type="SAM" id="SignalP"/>
    </source>
</evidence>
<feature type="chain" id="PRO_5014647136" evidence="2">
    <location>
        <begin position="25"/>
        <end position="261"/>
    </location>
</feature>
<name>A0A2N8UGA4_9BASI</name>
<reference evidence="3 4" key="1">
    <citation type="submission" date="2017-02" db="EMBL/GenBank/DDBJ databases">
        <authorList>
            <person name="Peterson S.W."/>
        </authorList>
    </citation>
    <scope>NUCLEOTIDE SEQUENCE [LARGE SCALE GENOMIC DNA]</scope>
    <source>
        <strain evidence="3 4">SRS1_H2-8</strain>
    </source>
</reference>
<dbReference type="AlphaFoldDB" id="A0A2N8UGA4"/>
<evidence type="ECO:0000256" key="1">
    <source>
        <dbReference type="SAM" id="MobiDB-lite"/>
    </source>
</evidence>
<organism evidence="3 4">
    <name type="scientific">Sporisorium reilianum f. sp. reilianum</name>
    <dbReference type="NCBI Taxonomy" id="72559"/>
    <lineage>
        <taxon>Eukaryota</taxon>
        <taxon>Fungi</taxon>
        <taxon>Dikarya</taxon>
        <taxon>Basidiomycota</taxon>
        <taxon>Ustilaginomycotina</taxon>
        <taxon>Ustilaginomycetes</taxon>
        <taxon>Ustilaginales</taxon>
        <taxon>Ustilaginaceae</taxon>
        <taxon>Sporisorium</taxon>
    </lineage>
</organism>
<gene>
    <name evidence="3" type="ORF">SRS1_11234</name>
</gene>
<evidence type="ECO:0000313" key="3">
    <source>
        <dbReference type="EMBL" id="SJX63994.1"/>
    </source>
</evidence>
<dbReference type="Proteomes" id="UP000239563">
    <property type="component" value="Chromosome X"/>
</dbReference>
<feature type="region of interest" description="Disordered" evidence="1">
    <location>
        <begin position="186"/>
        <end position="206"/>
    </location>
</feature>
<keyword evidence="2" id="KW-0732">Signal</keyword>
<evidence type="ECO:0000313" key="4">
    <source>
        <dbReference type="Proteomes" id="UP000239563"/>
    </source>
</evidence>
<protein>
    <submittedName>
        <fullName evidence="3">Uncharacterized protein</fullName>
    </submittedName>
</protein>
<feature type="signal peptide" evidence="2">
    <location>
        <begin position="1"/>
        <end position="24"/>
    </location>
</feature>
<sequence>MKTYPSNLVLLVILGLQSLIAAHAFEGHRLLLQKRAAPHFGETTSISYEDIKGGGFRPNEDLRITSGHALMRAMYSEQALYNGVPMYLATAQGYKLHELQRGYTDFDTIHIVAPPGGDKPHLTITRKPNGTFSTKKASEEVQDRIESFLAAKRNFGDTAAIVAYGHTLDPVLRAKGDSWFKAVWSKGKPPSPPEWNGVEASSSRARTEGLQAARDLLNKHRSLAFTSSSNGDAKLIVRLLEDGTQTVERFVGTAPVFSPHA</sequence>
<dbReference type="EMBL" id="LT795063">
    <property type="protein sequence ID" value="SJX63994.1"/>
    <property type="molecule type" value="Genomic_DNA"/>
</dbReference>